<comment type="caution">
    <text evidence="1">The sequence shown here is derived from an EMBL/GenBank/DDBJ whole genome shotgun (WGS) entry which is preliminary data.</text>
</comment>
<dbReference type="RefSeq" id="WP_006971749.1">
    <property type="nucleotide sequence ID" value="NZ_ABCS01000023.1"/>
</dbReference>
<protein>
    <submittedName>
        <fullName evidence="1">Uncharacterized protein</fullName>
    </submittedName>
</protein>
<reference evidence="1 2" key="1">
    <citation type="submission" date="2007-06" db="EMBL/GenBank/DDBJ databases">
        <authorList>
            <person name="Shimkets L."/>
            <person name="Ferriera S."/>
            <person name="Johnson J."/>
            <person name="Kravitz S."/>
            <person name="Beeson K."/>
            <person name="Sutton G."/>
            <person name="Rogers Y.-H."/>
            <person name="Friedman R."/>
            <person name="Frazier M."/>
            <person name="Venter J.C."/>
        </authorList>
    </citation>
    <scope>NUCLEOTIDE SEQUENCE [LARGE SCALE GENOMIC DNA]</scope>
    <source>
        <strain evidence="1 2">SIR-1</strain>
    </source>
</reference>
<dbReference type="AlphaFoldDB" id="A6G4V0"/>
<dbReference type="Proteomes" id="UP000005801">
    <property type="component" value="Unassembled WGS sequence"/>
</dbReference>
<dbReference type="OrthoDB" id="5507102at2"/>
<organism evidence="1 2">
    <name type="scientific">Plesiocystis pacifica SIR-1</name>
    <dbReference type="NCBI Taxonomy" id="391625"/>
    <lineage>
        <taxon>Bacteria</taxon>
        <taxon>Pseudomonadati</taxon>
        <taxon>Myxococcota</taxon>
        <taxon>Polyangia</taxon>
        <taxon>Nannocystales</taxon>
        <taxon>Nannocystaceae</taxon>
        <taxon>Plesiocystis</taxon>
    </lineage>
</organism>
<name>A6G4V0_9BACT</name>
<proteinExistence type="predicted"/>
<dbReference type="STRING" id="391625.PPSIR1_10580"/>
<keyword evidence="2" id="KW-1185">Reference proteome</keyword>
<sequence>MSRARPAPTAPSSPPREPRLGLARLGAQVGLGALVGLGAGCIVPDTFIDVRVGGQNEHGVRIVESIPLDEAAAEACNADLECPMPRETGLPVYLDPREPEYQFCICGENQIDDNRLNPVTLYAEDADQDEGMARDSLYAALLLDWSPTTGDSAFDYVAYRSYLDPRSPVPLFFSPYETQVIRRPTPFQRAIQLSDVDGSSFDLCNGSGTELTPGVHTLTLLVTDRDWFQTEPTIVTGDTGDESGGFETLAIKLEGVPDIAAGATYDLETYVFSCLEVGEEGCNCVDVEENP</sequence>
<gene>
    <name evidence="1" type="ORF">PPSIR1_10580</name>
</gene>
<accession>A6G4V0</accession>
<evidence type="ECO:0000313" key="1">
    <source>
        <dbReference type="EMBL" id="EDM79042.1"/>
    </source>
</evidence>
<evidence type="ECO:0000313" key="2">
    <source>
        <dbReference type="Proteomes" id="UP000005801"/>
    </source>
</evidence>
<dbReference type="EMBL" id="ABCS01000023">
    <property type="protein sequence ID" value="EDM79042.1"/>
    <property type="molecule type" value="Genomic_DNA"/>
</dbReference>